<dbReference type="SUPFAM" id="SSF53383">
    <property type="entry name" value="PLP-dependent transferases"/>
    <property type="match status" value="1"/>
</dbReference>
<evidence type="ECO:0000313" key="4">
    <source>
        <dbReference type="Proteomes" id="UP001442841"/>
    </source>
</evidence>
<keyword evidence="3" id="KW-0808">Transferase</keyword>
<comment type="similarity">
    <text evidence="2">Belongs to the DegT/DnrJ/EryC1 family.</text>
</comment>
<keyword evidence="4" id="KW-1185">Reference proteome</keyword>
<dbReference type="InterPro" id="IPR015421">
    <property type="entry name" value="PyrdxlP-dep_Trfase_major"/>
</dbReference>
<keyword evidence="2" id="KW-0663">Pyridoxal phosphate</keyword>
<evidence type="ECO:0000256" key="1">
    <source>
        <dbReference type="ARBA" id="ARBA00001933"/>
    </source>
</evidence>
<dbReference type="InterPro" id="IPR015424">
    <property type="entry name" value="PyrdxlP-dep_Trfase"/>
</dbReference>
<reference evidence="3 4" key="1">
    <citation type="submission" date="2024-04" db="EMBL/GenBank/DDBJ databases">
        <title>Isolation of an actinomycete strain from pig manure.</title>
        <authorList>
            <person name="Gong T."/>
            <person name="Yu Z."/>
            <person name="An M."/>
            <person name="Wei C."/>
            <person name="Yang W."/>
            <person name="Liu L."/>
        </authorList>
    </citation>
    <scope>NUCLEOTIDE SEQUENCE [LARGE SCALE GENOMIC DNA]</scope>
    <source>
        <strain evidence="3 4">ZF39</strain>
    </source>
</reference>
<sequence>MRGLAPIPLVRPLIGSAERAAVADVLASGHLVQGQQVATFEEEYADLVAGRDCVAVSSGTSALHLIMLAAGIGPGDEVIVPSFTFAATANAVRLAGADPVFADIDPVTFCVDPDAVAAAVTPRTAAIMPVHLYGHPADVTALQETADRHGLLLVEDAAQAHLATHSGRPTGALGDAAAFSFYATKNMTTGEGGLVTTADPALARRVRLLRNQGMEQRYLHELVGLNQRMTDLAAAIGREQLRHLPDWTRARQAHAAYLDDRLTGVITPRPVGPVTHAYHQYTVRHPDRDALAAWLADRGIGTAVHYPRATHAMPAYAGEDRWARLQLPETERACAEVLSLPVRPDLTDAELDRIVEGVNSFGGAR</sequence>
<dbReference type="CDD" id="cd00616">
    <property type="entry name" value="AHBA_syn"/>
    <property type="match status" value="1"/>
</dbReference>
<dbReference type="PANTHER" id="PTHR30244:SF34">
    <property type="entry name" value="DTDP-4-AMINO-4,6-DIDEOXYGALACTOSE TRANSAMINASE"/>
    <property type="match status" value="1"/>
</dbReference>
<keyword evidence="3" id="KW-0032">Aminotransferase</keyword>
<proteinExistence type="inferred from homology"/>
<evidence type="ECO:0000313" key="3">
    <source>
        <dbReference type="EMBL" id="XAN05824.1"/>
    </source>
</evidence>
<protein>
    <submittedName>
        <fullName evidence="3">DegT/DnrJ/EryC1/StrS family aminotransferase</fullName>
        <ecNumber evidence="3">2.6.1.-</ecNumber>
    </submittedName>
</protein>
<dbReference type="EC" id="2.6.1.-" evidence="3"/>
<evidence type="ECO:0000256" key="2">
    <source>
        <dbReference type="RuleBase" id="RU004508"/>
    </source>
</evidence>
<dbReference type="Gene3D" id="3.90.1150.10">
    <property type="entry name" value="Aspartate Aminotransferase, domain 1"/>
    <property type="match status" value="1"/>
</dbReference>
<dbReference type="Proteomes" id="UP001442841">
    <property type="component" value="Chromosome"/>
</dbReference>
<dbReference type="PIRSF" id="PIRSF000390">
    <property type="entry name" value="PLP_StrS"/>
    <property type="match status" value="1"/>
</dbReference>
<dbReference type="GO" id="GO:0008483">
    <property type="term" value="F:transaminase activity"/>
    <property type="evidence" value="ECO:0007669"/>
    <property type="project" value="UniProtKB-KW"/>
</dbReference>
<dbReference type="EMBL" id="CP154795">
    <property type="protein sequence ID" value="XAN05824.1"/>
    <property type="molecule type" value="Genomic_DNA"/>
</dbReference>
<name>A0ABZ3FM16_9ACTN</name>
<dbReference type="InterPro" id="IPR015422">
    <property type="entry name" value="PyrdxlP-dep_Trfase_small"/>
</dbReference>
<dbReference type="RefSeq" id="WP_425307258.1">
    <property type="nucleotide sequence ID" value="NZ_CP154795.1"/>
</dbReference>
<dbReference type="PANTHER" id="PTHR30244">
    <property type="entry name" value="TRANSAMINASE"/>
    <property type="match status" value="1"/>
</dbReference>
<dbReference type="Gene3D" id="3.40.640.10">
    <property type="entry name" value="Type I PLP-dependent aspartate aminotransferase-like (Major domain)"/>
    <property type="match status" value="1"/>
</dbReference>
<dbReference type="InterPro" id="IPR000653">
    <property type="entry name" value="DegT/StrS_aminotransferase"/>
</dbReference>
<gene>
    <name evidence="3" type="ORF">AADG42_00390</name>
</gene>
<dbReference type="Pfam" id="PF01041">
    <property type="entry name" value="DegT_DnrJ_EryC1"/>
    <property type="match status" value="1"/>
</dbReference>
<comment type="cofactor">
    <cofactor evidence="1">
        <name>pyridoxal 5'-phosphate</name>
        <dbReference type="ChEBI" id="CHEBI:597326"/>
    </cofactor>
</comment>
<accession>A0ABZ3FM16</accession>
<organism evidence="3 4">
    <name type="scientific">Ammonicoccus fulvus</name>
    <dbReference type="NCBI Taxonomy" id="3138240"/>
    <lineage>
        <taxon>Bacteria</taxon>
        <taxon>Bacillati</taxon>
        <taxon>Actinomycetota</taxon>
        <taxon>Actinomycetes</taxon>
        <taxon>Propionibacteriales</taxon>
        <taxon>Propionibacteriaceae</taxon>
        <taxon>Ammonicoccus</taxon>
    </lineage>
</organism>